<dbReference type="InterPro" id="IPR022643">
    <property type="entry name" value="De-COase2_C"/>
</dbReference>
<comment type="similarity">
    <text evidence="8">Belongs to the Orn/Lys/Arg decarboxylase class-II family. NspC subfamily.</text>
</comment>
<dbReference type="GO" id="GO:0009089">
    <property type="term" value="P:lysine biosynthetic process via diaminopimelate"/>
    <property type="evidence" value="ECO:0007669"/>
    <property type="project" value="TreeGrafter"/>
</dbReference>
<gene>
    <name evidence="13" type="ORF">SAMN05660330_02087</name>
</gene>
<feature type="binding site" evidence="11">
    <location>
        <position position="259"/>
    </location>
    <ligand>
        <name>substrate</name>
    </ligand>
</feature>
<dbReference type="GO" id="GO:0045312">
    <property type="term" value="P:nor-spermidine biosynthetic process"/>
    <property type="evidence" value="ECO:0007669"/>
    <property type="project" value="InterPro"/>
</dbReference>
<organism evidence="13 14">
    <name type="scientific">Desulforhopalus singaporensis</name>
    <dbReference type="NCBI Taxonomy" id="91360"/>
    <lineage>
        <taxon>Bacteria</taxon>
        <taxon>Pseudomonadati</taxon>
        <taxon>Thermodesulfobacteriota</taxon>
        <taxon>Desulfobulbia</taxon>
        <taxon>Desulfobulbales</taxon>
        <taxon>Desulfocapsaceae</taxon>
        <taxon>Desulforhopalus</taxon>
    </lineage>
</organism>
<keyword evidence="6" id="KW-0745">Spermidine biosynthesis</keyword>
<comment type="catalytic activity">
    <reaction evidence="9">
        <text>carboxyspermidine + H(+) = spermidine + CO2</text>
        <dbReference type="Rhea" id="RHEA:34095"/>
        <dbReference type="ChEBI" id="CHEBI:15378"/>
        <dbReference type="ChEBI" id="CHEBI:16526"/>
        <dbReference type="ChEBI" id="CHEBI:57834"/>
        <dbReference type="ChEBI" id="CHEBI:65072"/>
        <dbReference type="EC" id="4.1.1.96"/>
    </reaction>
</comment>
<dbReference type="InterPro" id="IPR005730">
    <property type="entry name" value="Nsp_de-COase"/>
</dbReference>
<keyword evidence="7" id="KW-0456">Lyase</keyword>
<evidence type="ECO:0000313" key="14">
    <source>
        <dbReference type="Proteomes" id="UP000199073"/>
    </source>
</evidence>
<keyword evidence="4" id="KW-0210">Decarboxylase</keyword>
<feature type="binding site" evidence="11">
    <location>
        <position position="295"/>
    </location>
    <ligand>
        <name>substrate</name>
    </ligand>
</feature>
<dbReference type="InterPro" id="IPR029066">
    <property type="entry name" value="PLP-binding_barrel"/>
</dbReference>
<dbReference type="RefSeq" id="WP_092222540.1">
    <property type="nucleotide sequence ID" value="NZ_FNJI01000013.1"/>
</dbReference>
<evidence type="ECO:0000256" key="11">
    <source>
        <dbReference type="PIRSR" id="PIRSR038941-1"/>
    </source>
</evidence>
<evidence type="ECO:0000256" key="8">
    <source>
        <dbReference type="ARBA" id="ARBA00025802"/>
    </source>
</evidence>
<dbReference type="Proteomes" id="UP000199073">
    <property type="component" value="Unassembled WGS sequence"/>
</dbReference>
<dbReference type="PIRSF" id="PIRSF038941">
    <property type="entry name" value="NspC"/>
    <property type="match status" value="1"/>
</dbReference>
<dbReference type="Gene3D" id="2.40.37.10">
    <property type="entry name" value="Lyase, Ornithine Decarboxylase, Chain A, domain 1"/>
    <property type="match status" value="1"/>
</dbReference>
<dbReference type="STRING" id="91360.SAMN05660330_02087"/>
<dbReference type="Pfam" id="PF00278">
    <property type="entry name" value="Orn_DAP_Arg_deC"/>
    <property type="match status" value="1"/>
</dbReference>
<dbReference type="EMBL" id="FNJI01000013">
    <property type="protein sequence ID" value="SDP21150.1"/>
    <property type="molecule type" value="Genomic_DNA"/>
</dbReference>
<evidence type="ECO:0000256" key="6">
    <source>
        <dbReference type="ARBA" id="ARBA00023066"/>
    </source>
</evidence>
<dbReference type="InterPro" id="IPR009006">
    <property type="entry name" value="Ala_racemase/Decarboxylase_C"/>
</dbReference>
<keyword evidence="14" id="KW-1185">Reference proteome</keyword>
<comment type="cofactor">
    <cofactor evidence="1">
        <name>pyridoxal 5'-phosphate</name>
        <dbReference type="ChEBI" id="CHEBI:597326"/>
    </cofactor>
</comment>
<evidence type="ECO:0000256" key="9">
    <source>
        <dbReference type="ARBA" id="ARBA00047351"/>
    </source>
</evidence>
<evidence type="ECO:0000259" key="12">
    <source>
        <dbReference type="Pfam" id="PF00278"/>
    </source>
</evidence>
<evidence type="ECO:0000313" key="13">
    <source>
        <dbReference type="EMBL" id="SDP21150.1"/>
    </source>
</evidence>
<dbReference type="GO" id="GO:0008295">
    <property type="term" value="P:spermidine biosynthetic process"/>
    <property type="evidence" value="ECO:0007669"/>
    <property type="project" value="UniProtKB-KW"/>
</dbReference>
<dbReference type="EC" id="4.1.1.96" evidence="2"/>
<evidence type="ECO:0000256" key="7">
    <source>
        <dbReference type="ARBA" id="ARBA00023239"/>
    </source>
</evidence>
<dbReference type="CDD" id="cd06829">
    <property type="entry name" value="PLPDE_III_CANSDC"/>
    <property type="match status" value="1"/>
</dbReference>
<evidence type="ECO:0000256" key="10">
    <source>
        <dbReference type="ARBA" id="ARBA00047389"/>
    </source>
</evidence>
<dbReference type="AlphaFoldDB" id="A0A1H0QVB7"/>
<dbReference type="GO" id="GO:0008836">
    <property type="term" value="F:diaminopimelate decarboxylase activity"/>
    <property type="evidence" value="ECO:0007669"/>
    <property type="project" value="TreeGrafter"/>
</dbReference>
<dbReference type="SUPFAM" id="SSF51419">
    <property type="entry name" value="PLP-binding barrel"/>
    <property type="match status" value="1"/>
</dbReference>
<dbReference type="PANTHER" id="PTHR43727:SF1">
    <property type="entry name" value="CARBOXYNORSPERMIDINE_CARBOXYSPERMIDINE DECARBOXYLASE"/>
    <property type="match status" value="1"/>
</dbReference>
<keyword evidence="5" id="KW-0663">Pyridoxal phosphate</keyword>
<protein>
    <recommendedName>
        <fullName evidence="3">Carboxynorspermidine/carboxyspermidine decarboxylase</fullName>
        <ecNumber evidence="2">4.1.1.96</ecNumber>
    </recommendedName>
</protein>
<dbReference type="SUPFAM" id="SSF50621">
    <property type="entry name" value="Alanine racemase C-terminal domain-like"/>
    <property type="match status" value="1"/>
</dbReference>
<sequence>MSNAAVDSLTRKDFPQAIIDQVETPCYLISEDVVRRNCELLDEVSRRTGAEILLALKAFALPALFPLISGYLSGVCASGPIEAQLGAEEFGGQVHTYAPAFSGDQMKRVVHYSDYVIFNSISQLNTHLDAVSSGQRNSGLKVGLRVNPGYAEVEVDLYNPCLPGSRFGLLPHHLEGVDLSRVSGLHFHALCEQNADVLCRVLAAFEERFGKYLSRMEWVNFGGGHHITRSDYDVDLLCRTITDFRKRHGQIKVFLEPGEAVVLNAGVFVTSVLDLIDNGIEIAVVDSSAETHLPDVLGMPYRPHAVGSGDSGEYPYNYRLGGISCLAGDIIGDYSFSTPLQTGSRLVLTDMALYSFVKNTTFNGVELPRIYTFSGQKGRPVCVKSFGYGDYKSRLG</sequence>
<evidence type="ECO:0000256" key="5">
    <source>
        <dbReference type="ARBA" id="ARBA00022898"/>
    </source>
</evidence>
<reference evidence="13 14" key="1">
    <citation type="submission" date="2016-10" db="EMBL/GenBank/DDBJ databases">
        <authorList>
            <person name="de Groot N.N."/>
        </authorList>
    </citation>
    <scope>NUCLEOTIDE SEQUENCE [LARGE SCALE GENOMIC DNA]</scope>
    <source>
        <strain evidence="13 14">DSM 12130</strain>
    </source>
</reference>
<evidence type="ECO:0000256" key="1">
    <source>
        <dbReference type="ARBA" id="ARBA00001933"/>
    </source>
</evidence>
<evidence type="ECO:0000256" key="2">
    <source>
        <dbReference type="ARBA" id="ARBA00012259"/>
    </source>
</evidence>
<evidence type="ECO:0000256" key="3">
    <source>
        <dbReference type="ARBA" id="ARBA00013633"/>
    </source>
</evidence>
<dbReference type="NCBIfam" id="TIGR01047">
    <property type="entry name" value="nspC"/>
    <property type="match status" value="1"/>
</dbReference>
<proteinExistence type="inferred from homology"/>
<dbReference type="Gene3D" id="3.20.20.10">
    <property type="entry name" value="Alanine racemase"/>
    <property type="match status" value="1"/>
</dbReference>
<dbReference type="PANTHER" id="PTHR43727">
    <property type="entry name" value="DIAMINOPIMELATE DECARBOXYLASE"/>
    <property type="match status" value="1"/>
</dbReference>
<name>A0A1H0QVB7_9BACT</name>
<comment type="catalytic activity">
    <reaction evidence="10">
        <text>carboxynorspermidine + H(+) = norspermidine + CO2</text>
        <dbReference type="Rhea" id="RHEA:34099"/>
        <dbReference type="ChEBI" id="CHEBI:15378"/>
        <dbReference type="ChEBI" id="CHEBI:16526"/>
        <dbReference type="ChEBI" id="CHEBI:57920"/>
        <dbReference type="ChEBI" id="CHEBI:65070"/>
        <dbReference type="EC" id="4.1.1.96"/>
    </reaction>
</comment>
<accession>A0A1H0QVB7</accession>
<evidence type="ECO:0000256" key="4">
    <source>
        <dbReference type="ARBA" id="ARBA00022793"/>
    </source>
</evidence>
<dbReference type="OrthoDB" id="9804410at2"/>
<feature type="domain" description="Orn/DAP/Arg decarboxylase 2 C-terminal" evidence="12">
    <location>
        <begin position="159"/>
        <end position="351"/>
    </location>
</feature>